<dbReference type="Gene3D" id="3.90.1750.20">
    <property type="entry name" value="Putative Large Serine Recombinase, Chain B, Domain 2"/>
    <property type="match status" value="1"/>
</dbReference>
<dbReference type="CDD" id="cd00338">
    <property type="entry name" value="Ser_Recombinase"/>
    <property type="match status" value="1"/>
</dbReference>
<dbReference type="InterPro" id="IPR011109">
    <property type="entry name" value="DNA_bind_recombinase_dom"/>
</dbReference>
<dbReference type="SUPFAM" id="SSF53041">
    <property type="entry name" value="Resolvase-like"/>
    <property type="match status" value="1"/>
</dbReference>
<sequence>MTQGRRRLVAYLRCSTIEQSTSGFGLDVQRAAIKEAAKVLDARIVATCADEGKSGALSIAERPGLAAALALVDNGVADGIIVRDLDRLAREVTVQEAIIGRVWMNDAAGVYVSLPAQEVPRDDPDDPMRTMMRKMSGLFHELDRMLIAKRLREGRRAKRAAGGHAEGPTPYGWRAEKRSETNPAGRLVPDPAEQGALARMKALAAQGESTRAIADVLTLEGYPTRRGGAWSHGAVARILKRYKDERQAS</sequence>
<evidence type="ECO:0000313" key="5">
    <source>
        <dbReference type="EMBL" id="RAU93501.1"/>
    </source>
</evidence>
<dbReference type="GO" id="GO:0003677">
    <property type="term" value="F:DNA binding"/>
    <property type="evidence" value="ECO:0007669"/>
    <property type="project" value="UniProtKB-KW"/>
</dbReference>
<dbReference type="PANTHER" id="PTHR30461">
    <property type="entry name" value="DNA-INVERTASE FROM LAMBDOID PROPHAGE"/>
    <property type="match status" value="1"/>
</dbReference>
<feature type="region of interest" description="Disordered" evidence="3">
    <location>
        <begin position="156"/>
        <end position="176"/>
    </location>
</feature>
<dbReference type="InterPro" id="IPR050639">
    <property type="entry name" value="SSR_resolvase"/>
</dbReference>
<dbReference type="Pfam" id="PF07508">
    <property type="entry name" value="Recombinase"/>
    <property type="match status" value="1"/>
</dbReference>
<dbReference type="SMART" id="SM00857">
    <property type="entry name" value="Resolvase"/>
    <property type="match status" value="1"/>
</dbReference>
<proteinExistence type="predicted"/>
<feature type="domain" description="Resolvase/invertase-type recombinase catalytic" evidence="4">
    <location>
        <begin position="7"/>
        <end position="162"/>
    </location>
</feature>
<accession>A0A329KHZ6</accession>
<evidence type="ECO:0000259" key="4">
    <source>
        <dbReference type="PROSITE" id="PS51736"/>
    </source>
</evidence>
<evidence type="ECO:0000256" key="1">
    <source>
        <dbReference type="ARBA" id="ARBA00023125"/>
    </source>
</evidence>
<dbReference type="PROSITE" id="PS51736">
    <property type="entry name" value="RECOMBINASES_3"/>
    <property type="match status" value="1"/>
</dbReference>
<evidence type="ECO:0000256" key="3">
    <source>
        <dbReference type="SAM" id="MobiDB-lite"/>
    </source>
</evidence>
<dbReference type="InterPro" id="IPR038109">
    <property type="entry name" value="DNA_bind_recomb_sf"/>
</dbReference>
<organism evidence="5 6">
    <name type="scientific">Mycobacterium colombiense</name>
    <dbReference type="NCBI Taxonomy" id="339268"/>
    <lineage>
        <taxon>Bacteria</taxon>
        <taxon>Bacillati</taxon>
        <taxon>Actinomycetota</taxon>
        <taxon>Actinomycetes</taxon>
        <taxon>Mycobacteriales</taxon>
        <taxon>Mycobacteriaceae</taxon>
        <taxon>Mycobacterium</taxon>
        <taxon>Mycobacterium avium complex (MAC)</taxon>
    </lineage>
</organism>
<comment type="caution">
    <text evidence="5">The sequence shown here is derived from an EMBL/GenBank/DDBJ whole genome shotgun (WGS) entry which is preliminary data.</text>
</comment>
<name>A0A329KHZ6_9MYCO</name>
<keyword evidence="1" id="KW-0238">DNA-binding</keyword>
<dbReference type="RefSeq" id="WP_112709333.1">
    <property type="nucleotide sequence ID" value="NZ_QMEU01000050.1"/>
</dbReference>
<dbReference type="GO" id="GO:0000150">
    <property type="term" value="F:DNA strand exchange activity"/>
    <property type="evidence" value="ECO:0007669"/>
    <property type="project" value="InterPro"/>
</dbReference>
<dbReference type="AlphaFoldDB" id="A0A329KHZ6"/>
<dbReference type="Pfam" id="PF00239">
    <property type="entry name" value="Resolvase"/>
    <property type="match status" value="1"/>
</dbReference>
<dbReference type="Gene3D" id="3.40.50.1390">
    <property type="entry name" value="Resolvase, N-terminal catalytic domain"/>
    <property type="match status" value="1"/>
</dbReference>
<dbReference type="InterPro" id="IPR036162">
    <property type="entry name" value="Resolvase-like_N_sf"/>
</dbReference>
<gene>
    <name evidence="5" type="ORF">DQP58_16240</name>
</gene>
<dbReference type="InterPro" id="IPR006119">
    <property type="entry name" value="Resolv_N"/>
</dbReference>
<evidence type="ECO:0000256" key="2">
    <source>
        <dbReference type="ARBA" id="ARBA00023172"/>
    </source>
</evidence>
<evidence type="ECO:0000313" key="6">
    <source>
        <dbReference type="Proteomes" id="UP000250347"/>
    </source>
</evidence>
<protein>
    <submittedName>
        <fullName evidence="5">Resolvase</fullName>
    </submittedName>
</protein>
<keyword evidence="2" id="KW-0233">DNA recombination</keyword>
<reference evidence="5 6" key="1">
    <citation type="submission" date="2018-06" db="EMBL/GenBank/DDBJ databases">
        <title>NTM in soil in Japan.</title>
        <authorList>
            <person name="Ohya K."/>
        </authorList>
    </citation>
    <scope>NUCLEOTIDE SEQUENCE [LARGE SCALE GENOMIC DNA]</scope>
    <source>
        <strain evidence="5 6">GF76</strain>
    </source>
</reference>
<dbReference type="EMBL" id="QMEU01000050">
    <property type="protein sequence ID" value="RAU93501.1"/>
    <property type="molecule type" value="Genomic_DNA"/>
</dbReference>
<dbReference type="PANTHER" id="PTHR30461:SF2">
    <property type="entry name" value="SERINE RECOMBINASE PINE-RELATED"/>
    <property type="match status" value="1"/>
</dbReference>
<dbReference type="Proteomes" id="UP000250347">
    <property type="component" value="Unassembled WGS sequence"/>
</dbReference>